<keyword evidence="4" id="KW-0067">ATP-binding</keyword>
<keyword evidence="9" id="KW-1185">Reference proteome</keyword>
<accession>A0A8B8GEN4</accession>
<dbReference type="InterPro" id="IPR027417">
    <property type="entry name" value="P-loop_NTPase"/>
</dbReference>
<proteinExistence type="predicted"/>
<keyword evidence="2 7" id="KW-0812">Transmembrane</keyword>
<evidence type="ECO:0000256" key="3">
    <source>
        <dbReference type="ARBA" id="ARBA00022741"/>
    </source>
</evidence>
<dbReference type="Gene3D" id="3.40.50.300">
    <property type="entry name" value="P-loop containing nucleotide triphosphate hydrolases"/>
    <property type="match status" value="1"/>
</dbReference>
<evidence type="ECO:0000313" key="10">
    <source>
        <dbReference type="RefSeq" id="XP_025421295.1"/>
    </source>
</evidence>
<reference evidence="10" key="1">
    <citation type="submission" date="2025-08" db="UniProtKB">
        <authorList>
            <consortium name="RefSeq"/>
        </authorList>
    </citation>
    <scope>IDENTIFICATION</scope>
    <source>
        <tissue evidence="10">Whole body</tissue>
    </source>
</reference>
<dbReference type="GO" id="GO:0016020">
    <property type="term" value="C:membrane"/>
    <property type="evidence" value="ECO:0007669"/>
    <property type="project" value="UniProtKB-SubCell"/>
</dbReference>
<evidence type="ECO:0000256" key="1">
    <source>
        <dbReference type="ARBA" id="ARBA00004141"/>
    </source>
</evidence>
<feature type="transmembrane region" description="Helical" evidence="7">
    <location>
        <begin position="514"/>
        <end position="539"/>
    </location>
</feature>
<dbReference type="PANTHER" id="PTHR43038:SF3">
    <property type="entry name" value="ABC TRANSPORTER G FAMILY MEMBER 20 ISOFORM X1"/>
    <property type="match status" value="1"/>
</dbReference>
<evidence type="ECO:0000313" key="9">
    <source>
        <dbReference type="Proteomes" id="UP000694846"/>
    </source>
</evidence>
<dbReference type="Proteomes" id="UP000694846">
    <property type="component" value="Unplaced"/>
</dbReference>
<evidence type="ECO:0000256" key="2">
    <source>
        <dbReference type="ARBA" id="ARBA00022692"/>
    </source>
</evidence>
<feature type="transmembrane region" description="Helical" evidence="7">
    <location>
        <begin position="551"/>
        <end position="575"/>
    </location>
</feature>
<evidence type="ECO:0000256" key="6">
    <source>
        <dbReference type="ARBA" id="ARBA00023136"/>
    </source>
</evidence>
<dbReference type="CDD" id="cd03230">
    <property type="entry name" value="ABC_DR_subfamily_A"/>
    <property type="match status" value="1"/>
</dbReference>
<dbReference type="GeneID" id="112691330"/>
<feature type="domain" description="ABC transporter" evidence="8">
    <location>
        <begin position="10"/>
        <end position="231"/>
    </location>
</feature>
<dbReference type="PANTHER" id="PTHR43038">
    <property type="entry name" value="ATP-BINDING CASSETTE, SUB-FAMILY H, MEMBER 1"/>
    <property type="match status" value="1"/>
</dbReference>
<keyword evidence="6 7" id="KW-0472">Membrane</keyword>
<dbReference type="OrthoDB" id="10255969at2759"/>
<name>A0A8B8GEN4_9HEMI</name>
<feature type="transmembrane region" description="Helical" evidence="7">
    <location>
        <begin position="641"/>
        <end position="662"/>
    </location>
</feature>
<dbReference type="Pfam" id="PF00005">
    <property type="entry name" value="ABC_tran"/>
    <property type="match status" value="1"/>
</dbReference>
<dbReference type="RefSeq" id="XP_025421295.1">
    <property type="nucleotide sequence ID" value="XM_025565510.1"/>
</dbReference>
<dbReference type="SMART" id="SM00382">
    <property type="entry name" value="AAA"/>
    <property type="match status" value="1"/>
</dbReference>
<keyword evidence="5 7" id="KW-1133">Transmembrane helix</keyword>
<organism evidence="9 10">
    <name type="scientific">Sipha flava</name>
    <name type="common">yellow sugarcane aphid</name>
    <dbReference type="NCBI Taxonomy" id="143950"/>
    <lineage>
        <taxon>Eukaryota</taxon>
        <taxon>Metazoa</taxon>
        <taxon>Ecdysozoa</taxon>
        <taxon>Arthropoda</taxon>
        <taxon>Hexapoda</taxon>
        <taxon>Insecta</taxon>
        <taxon>Pterygota</taxon>
        <taxon>Neoptera</taxon>
        <taxon>Paraneoptera</taxon>
        <taxon>Hemiptera</taxon>
        <taxon>Sternorrhyncha</taxon>
        <taxon>Aphidomorpha</taxon>
        <taxon>Aphidoidea</taxon>
        <taxon>Aphididae</taxon>
        <taxon>Sipha</taxon>
    </lineage>
</organism>
<dbReference type="GO" id="GO:0140359">
    <property type="term" value="F:ABC-type transporter activity"/>
    <property type="evidence" value="ECO:0007669"/>
    <property type="project" value="InterPro"/>
</dbReference>
<gene>
    <name evidence="10" type="primary">LOC112691330</name>
</gene>
<evidence type="ECO:0000256" key="7">
    <source>
        <dbReference type="SAM" id="Phobius"/>
    </source>
</evidence>
<dbReference type="InterPro" id="IPR017871">
    <property type="entry name" value="ABC_transporter-like_CS"/>
</dbReference>
<dbReference type="GO" id="GO:0016887">
    <property type="term" value="F:ATP hydrolysis activity"/>
    <property type="evidence" value="ECO:0007669"/>
    <property type="project" value="InterPro"/>
</dbReference>
<evidence type="ECO:0000256" key="4">
    <source>
        <dbReference type="ARBA" id="ARBA00022840"/>
    </source>
</evidence>
<dbReference type="Pfam" id="PF12698">
    <property type="entry name" value="ABC2_membrane_3"/>
    <property type="match status" value="1"/>
</dbReference>
<dbReference type="SUPFAM" id="SSF52540">
    <property type="entry name" value="P-loop containing nucleoside triphosphate hydrolases"/>
    <property type="match status" value="1"/>
</dbReference>
<comment type="subcellular location">
    <subcellularLocation>
        <location evidence="1">Membrane</location>
        <topology evidence="1">Multi-pass membrane protein</topology>
    </subcellularLocation>
</comment>
<feature type="transmembrane region" description="Helical" evidence="7">
    <location>
        <begin position="287"/>
        <end position="310"/>
    </location>
</feature>
<dbReference type="PROSITE" id="PS50893">
    <property type="entry name" value="ABC_TRANSPORTER_2"/>
    <property type="match status" value="1"/>
</dbReference>
<evidence type="ECO:0000259" key="8">
    <source>
        <dbReference type="PROSITE" id="PS50893"/>
    </source>
</evidence>
<dbReference type="AlphaFoldDB" id="A0A8B8GEN4"/>
<dbReference type="GO" id="GO:0005524">
    <property type="term" value="F:ATP binding"/>
    <property type="evidence" value="ECO:0007669"/>
    <property type="project" value="UniProtKB-KW"/>
</dbReference>
<dbReference type="InterPro" id="IPR003593">
    <property type="entry name" value="AAA+_ATPase"/>
</dbReference>
<sequence>MINEDIQYEVQVKNAYKNYGEKNVFNGLNMKVTSGSIYGLLGPSGCGKSTLLQCILGKMTLDSGTIDLKTANSKNIGYMPQDLCLEELLTIYETFEYYGTLYRMKKKNIESKKYELQSFLQLPSMDCQIKNLSGGESRRVSLAISLLHDPKLIILDEPTVGIDPVLRQKIWIEFTKMVVQHQKTVIITTHYIEEASQANRVGLMRSGVIIEEGSPQDILIKSNTQSLESAFLILCNNQDKNKNDTTKYVPVKDVPQTKKLAQLENNIDFQRIKALFKKNALVSSRDYALLFSLIILPVLQSFNFCLAIGGEFKNMPITFKNEEVNYEFCQNYSTKGCIFDEDSNETLSCVVLDYFASLNYKLIEVKDREAGEMTMNNAGNMAFIHFQKNYTKDLIKYIDQKYDEVESNTYIHLTNENFLYKNQIRADVFKSFTHLINLTLTKCNINPKTMHLPIEFHTVLGHDVKTYGNGIVAIFIEMGGFYFPSVFGLSVMSSEKMDGVLSRSMFAGVKLMELLISLFCISTVFLSVQIVLMCFIIYVLFVNPIIITPVLFLYVFVLVLSGWMGFLFGILTAVISTTKLGGTYVITGLSLSQFLLSGGVWPIEGQSELLRIVSRLTPMGLIGSMMTNISIKGWSLDHPSIIVGISTTLFYIVVLVLLLFVLGKFKKHWWVVQK</sequence>
<protein>
    <submittedName>
        <fullName evidence="10">ABC transporter G family member 23-like</fullName>
    </submittedName>
</protein>
<feature type="transmembrane region" description="Helical" evidence="7">
    <location>
        <begin position="581"/>
        <end position="603"/>
    </location>
</feature>
<evidence type="ECO:0000256" key="5">
    <source>
        <dbReference type="ARBA" id="ARBA00022989"/>
    </source>
</evidence>
<dbReference type="InterPro" id="IPR013525">
    <property type="entry name" value="ABC2_TM"/>
</dbReference>
<keyword evidence="3" id="KW-0547">Nucleotide-binding</keyword>
<dbReference type="InterPro" id="IPR003439">
    <property type="entry name" value="ABC_transporter-like_ATP-bd"/>
</dbReference>
<dbReference type="PROSITE" id="PS00211">
    <property type="entry name" value="ABC_TRANSPORTER_1"/>
    <property type="match status" value="1"/>
</dbReference>
<feature type="transmembrane region" description="Helical" evidence="7">
    <location>
        <begin position="471"/>
        <end position="494"/>
    </location>
</feature>